<gene>
    <name evidence="1" type="ORF">PG991_001555</name>
</gene>
<organism evidence="1 2">
    <name type="scientific">Apiospora marii</name>
    <dbReference type="NCBI Taxonomy" id="335849"/>
    <lineage>
        <taxon>Eukaryota</taxon>
        <taxon>Fungi</taxon>
        <taxon>Dikarya</taxon>
        <taxon>Ascomycota</taxon>
        <taxon>Pezizomycotina</taxon>
        <taxon>Sordariomycetes</taxon>
        <taxon>Xylariomycetidae</taxon>
        <taxon>Amphisphaeriales</taxon>
        <taxon>Apiosporaceae</taxon>
        <taxon>Apiospora</taxon>
    </lineage>
</organism>
<evidence type="ECO:0000313" key="2">
    <source>
        <dbReference type="Proteomes" id="UP001396898"/>
    </source>
</evidence>
<proteinExistence type="predicted"/>
<dbReference type="Proteomes" id="UP001396898">
    <property type="component" value="Unassembled WGS sequence"/>
</dbReference>
<protein>
    <submittedName>
        <fullName evidence="1">Uncharacterized protein</fullName>
    </submittedName>
</protein>
<comment type="caution">
    <text evidence="1">The sequence shown here is derived from an EMBL/GenBank/DDBJ whole genome shotgun (WGS) entry which is preliminary data.</text>
</comment>
<keyword evidence="2" id="KW-1185">Reference proteome</keyword>
<dbReference type="EMBL" id="JAQQWI010000004">
    <property type="protein sequence ID" value="KAK8036418.1"/>
    <property type="molecule type" value="Genomic_DNA"/>
</dbReference>
<accession>A0ABR1SQ02</accession>
<evidence type="ECO:0000313" key="1">
    <source>
        <dbReference type="EMBL" id="KAK8036418.1"/>
    </source>
</evidence>
<sequence length="80" mass="9321">MRLSVLELRYEDQEKYTLMAIRNKVLFKIETSPYTVNTFGRTSHKIYLAMTVAKGPSTAREQFMKARSDWVTKDDSAKNI</sequence>
<name>A0ABR1SQ02_9PEZI</name>
<reference evidence="1 2" key="1">
    <citation type="submission" date="2023-01" db="EMBL/GenBank/DDBJ databases">
        <title>Analysis of 21 Apiospora genomes using comparative genomics revels a genus with tremendous synthesis potential of carbohydrate active enzymes and secondary metabolites.</title>
        <authorList>
            <person name="Sorensen T."/>
        </authorList>
    </citation>
    <scope>NUCLEOTIDE SEQUENCE [LARGE SCALE GENOMIC DNA]</scope>
    <source>
        <strain evidence="1 2">CBS 20057</strain>
    </source>
</reference>